<dbReference type="Gene3D" id="3.20.20.100">
    <property type="entry name" value="NADP-dependent oxidoreductase domain"/>
    <property type="match status" value="1"/>
</dbReference>
<evidence type="ECO:0000256" key="3">
    <source>
        <dbReference type="ARBA" id="ARBA00023002"/>
    </source>
</evidence>
<dbReference type="PIRSF" id="PIRSF000097">
    <property type="entry name" value="AKR"/>
    <property type="match status" value="1"/>
</dbReference>
<protein>
    <submittedName>
        <fullName evidence="5">Aldo/keto reductase</fullName>
    </submittedName>
</protein>
<comment type="caution">
    <text evidence="5">The sequence shown here is derived from an EMBL/GenBank/DDBJ whole genome shotgun (WGS) entry which is preliminary data.</text>
</comment>
<accession>A0ABD5WGP9</accession>
<dbReference type="PROSITE" id="PS00798">
    <property type="entry name" value="ALDOKETO_REDUCTASE_1"/>
    <property type="match status" value="1"/>
</dbReference>
<dbReference type="SUPFAM" id="SSF51430">
    <property type="entry name" value="NAD(P)-linked oxidoreductase"/>
    <property type="match status" value="1"/>
</dbReference>
<dbReference type="PANTHER" id="PTHR43827">
    <property type="entry name" value="2,5-DIKETO-D-GLUCONIC ACID REDUCTASE"/>
    <property type="match status" value="1"/>
</dbReference>
<dbReference type="PRINTS" id="PR00069">
    <property type="entry name" value="ALDKETRDTASE"/>
</dbReference>
<keyword evidence="6" id="KW-1185">Reference proteome</keyword>
<reference evidence="5 6" key="1">
    <citation type="journal article" date="2019" name="Int. J. Syst. Evol. Microbiol.">
        <title>The Global Catalogue of Microorganisms (GCM) 10K type strain sequencing project: providing services to taxonomists for standard genome sequencing and annotation.</title>
        <authorList>
            <consortium name="The Broad Institute Genomics Platform"/>
            <consortium name="The Broad Institute Genome Sequencing Center for Infectious Disease"/>
            <person name="Wu L."/>
            <person name="Ma J."/>
        </authorList>
    </citation>
    <scope>NUCLEOTIDE SEQUENCE [LARGE SCALE GENOMIC DNA]</scope>
    <source>
        <strain evidence="5 6">DT31</strain>
    </source>
</reference>
<dbReference type="EMBL" id="JBHTAH010000016">
    <property type="protein sequence ID" value="MFC7071007.1"/>
    <property type="molecule type" value="Genomic_DNA"/>
</dbReference>
<evidence type="ECO:0000259" key="4">
    <source>
        <dbReference type="Pfam" id="PF00248"/>
    </source>
</evidence>
<evidence type="ECO:0000256" key="2">
    <source>
        <dbReference type="ARBA" id="ARBA00022857"/>
    </source>
</evidence>
<dbReference type="InterPro" id="IPR018170">
    <property type="entry name" value="Aldo/ket_reductase_CS"/>
</dbReference>
<proteinExistence type="inferred from homology"/>
<dbReference type="Pfam" id="PF00248">
    <property type="entry name" value="Aldo_ket_red"/>
    <property type="match status" value="1"/>
</dbReference>
<dbReference type="Proteomes" id="UP001596461">
    <property type="component" value="Unassembled WGS sequence"/>
</dbReference>
<organism evidence="5 6">
    <name type="scientific">Halobaculum lipolyticum</name>
    <dbReference type="NCBI Taxonomy" id="3032001"/>
    <lineage>
        <taxon>Archaea</taxon>
        <taxon>Methanobacteriati</taxon>
        <taxon>Methanobacteriota</taxon>
        <taxon>Stenosarchaea group</taxon>
        <taxon>Halobacteria</taxon>
        <taxon>Halobacteriales</taxon>
        <taxon>Haloferacaceae</taxon>
        <taxon>Halobaculum</taxon>
    </lineage>
</organism>
<dbReference type="InterPro" id="IPR036812">
    <property type="entry name" value="NAD(P)_OxRdtase_dom_sf"/>
</dbReference>
<dbReference type="AlphaFoldDB" id="A0ABD5WGP9"/>
<evidence type="ECO:0000313" key="5">
    <source>
        <dbReference type="EMBL" id="MFC7071007.1"/>
    </source>
</evidence>
<sequence length="267" mass="29262">MSDLDLPPIGLGTSGNDDPAECAETVAAALEAGYRHVDTAQMYDNEEAVGEGIRRAAVDRDEVVVATKVHPDNLAYDDAKRTARESLERLGLESVDLLYVHWPTSAYDPAETLRAMDELRAEGLCDHVGLSNFTPALLDEARDLLDAPVVAHQVECHPLLPQTELREYAVEHGHTLVGYSPLGRGEALEDPLLSEIAEKHDTSTAAVCLAWAFAQEALVPIPKATGDHVRANFAAQDLELDDEDLDRIADYDVRERYIDPDAAAWNR</sequence>
<dbReference type="InterPro" id="IPR020471">
    <property type="entry name" value="AKR"/>
</dbReference>
<keyword evidence="3" id="KW-0560">Oxidoreductase</keyword>
<feature type="domain" description="NADP-dependent oxidoreductase" evidence="4">
    <location>
        <begin position="9"/>
        <end position="249"/>
    </location>
</feature>
<dbReference type="InterPro" id="IPR023210">
    <property type="entry name" value="NADP_OxRdtase_dom"/>
</dbReference>
<comment type="similarity">
    <text evidence="1">Belongs to the aldo/keto reductase family.</text>
</comment>
<gene>
    <name evidence="5" type="ORF">ACFQL9_15280</name>
</gene>
<dbReference type="RefSeq" id="WP_284030729.1">
    <property type="nucleotide sequence ID" value="NZ_CP126154.1"/>
</dbReference>
<keyword evidence="2" id="KW-0521">NADP</keyword>
<evidence type="ECO:0000256" key="1">
    <source>
        <dbReference type="ARBA" id="ARBA00007905"/>
    </source>
</evidence>
<dbReference type="GeneID" id="81125576"/>
<dbReference type="GO" id="GO:0016616">
    <property type="term" value="F:oxidoreductase activity, acting on the CH-OH group of donors, NAD or NADP as acceptor"/>
    <property type="evidence" value="ECO:0007669"/>
    <property type="project" value="UniProtKB-ARBA"/>
</dbReference>
<evidence type="ECO:0000313" key="6">
    <source>
        <dbReference type="Proteomes" id="UP001596461"/>
    </source>
</evidence>
<dbReference type="PANTHER" id="PTHR43827:SF3">
    <property type="entry name" value="NADP-DEPENDENT OXIDOREDUCTASE DOMAIN-CONTAINING PROTEIN"/>
    <property type="match status" value="1"/>
</dbReference>
<name>A0ABD5WGP9_9EURY</name>